<sequence length="282" mass="31004">GKYGWGPEEYTITIEANPNMVAYGDVYDQAFSSEGIMERIEVLLPARIVSPSSIPFITVAIKGEDSTDFKDIYDGKQITKPRGYQTASWFSDEDSEYSLTISIVGSVGPISKGFQFATNIDDFSLSVVDGYNAGSVASFQGEIGVWNSGDLAAIANGKSFGTTFETPAGSYGLVSNGDGSIKGISIAFGPAIGLPMNISQYYSQELASTYRERETESDISTDRTREDDDRDRNDYDREREDDDRDRDFDDRDGPDAIETDLDSRETIEIDFPDRPGFSGDID</sequence>
<feature type="compositionally biased region" description="Basic and acidic residues" evidence="1">
    <location>
        <begin position="261"/>
        <end position="273"/>
    </location>
</feature>
<organism evidence="2 3">
    <name type="scientific">Vibrio harveyi</name>
    <name type="common">Beneckea harveyi</name>
    <dbReference type="NCBI Taxonomy" id="669"/>
    <lineage>
        <taxon>Bacteria</taxon>
        <taxon>Pseudomonadati</taxon>
        <taxon>Pseudomonadota</taxon>
        <taxon>Gammaproteobacteria</taxon>
        <taxon>Vibrionales</taxon>
        <taxon>Vibrionaceae</taxon>
        <taxon>Vibrio</taxon>
    </lineage>
</organism>
<gene>
    <name evidence="2" type="ORF">DS957_029460</name>
</gene>
<dbReference type="RefSeq" id="WP_114093248.1">
    <property type="nucleotide sequence ID" value="NZ_QOUW02000343.1"/>
</dbReference>
<dbReference type="AlphaFoldDB" id="A0A8B3DCW0"/>
<evidence type="ECO:0000256" key="1">
    <source>
        <dbReference type="SAM" id="MobiDB-lite"/>
    </source>
</evidence>
<reference evidence="2 3" key="1">
    <citation type="submission" date="2018-08" db="EMBL/GenBank/DDBJ databases">
        <title>Vibrio harveyi strains pathogenic to white snook Centropomus viridis Lockington (1877) and potential probiotic bacteria.</title>
        <authorList>
            <person name="Soto-Rodriguez S."/>
            <person name="Gomez-Gil B."/>
            <person name="Lozano-Olvera R."/>
        </authorList>
    </citation>
    <scope>NUCLEOTIDE SEQUENCE [LARGE SCALE GENOMIC DNA]</scope>
    <source>
        <strain evidence="2 3">CAIM 1508</strain>
    </source>
</reference>
<protein>
    <submittedName>
        <fullName evidence="2">Uncharacterized protein</fullName>
    </submittedName>
</protein>
<feature type="compositionally biased region" description="Basic and acidic residues" evidence="1">
    <location>
        <begin position="210"/>
        <end position="238"/>
    </location>
</feature>
<feature type="compositionally biased region" description="Basic and acidic residues" evidence="1">
    <location>
        <begin position="245"/>
        <end position="254"/>
    </location>
</feature>
<accession>A0A8B3DCW0</accession>
<comment type="caution">
    <text evidence="2">The sequence shown here is derived from an EMBL/GenBank/DDBJ whole genome shotgun (WGS) entry which is preliminary data.</text>
</comment>
<proteinExistence type="predicted"/>
<dbReference type="EMBL" id="QOUW02000343">
    <property type="protein sequence ID" value="RIV97349.1"/>
    <property type="molecule type" value="Genomic_DNA"/>
</dbReference>
<evidence type="ECO:0000313" key="3">
    <source>
        <dbReference type="Proteomes" id="UP000253437"/>
    </source>
</evidence>
<feature type="non-terminal residue" evidence="2">
    <location>
        <position position="1"/>
    </location>
</feature>
<name>A0A8B3DCW0_VIBHA</name>
<feature type="region of interest" description="Disordered" evidence="1">
    <location>
        <begin position="209"/>
        <end position="282"/>
    </location>
</feature>
<evidence type="ECO:0000313" key="2">
    <source>
        <dbReference type="EMBL" id="RIV97349.1"/>
    </source>
</evidence>
<dbReference type="Proteomes" id="UP000253437">
    <property type="component" value="Unassembled WGS sequence"/>
</dbReference>